<evidence type="ECO:0000313" key="7">
    <source>
        <dbReference type="Proteomes" id="UP001434883"/>
    </source>
</evidence>
<keyword evidence="1" id="KW-0677">Repeat</keyword>
<dbReference type="Gene3D" id="3.30.70.330">
    <property type="match status" value="1"/>
</dbReference>
<evidence type="ECO:0000256" key="2">
    <source>
        <dbReference type="ARBA" id="ARBA00022845"/>
    </source>
</evidence>
<evidence type="ECO:0000256" key="3">
    <source>
        <dbReference type="SAM" id="MobiDB-lite"/>
    </source>
</evidence>
<feature type="domain" description="Cytoplasmic polyadenylation element-binding protein 1 N-terminal" evidence="5">
    <location>
        <begin position="1"/>
        <end position="70"/>
    </location>
</feature>
<evidence type="ECO:0000259" key="5">
    <source>
        <dbReference type="Pfam" id="PF16368"/>
    </source>
</evidence>
<keyword evidence="2" id="KW-0810">Translation regulation</keyword>
<accession>A0ABV0S7L9</accession>
<evidence type="ECO:0000313" key="6">
    <source>
        <dbReference type="EMBL" id="MEQ2215901.1"/>
    </source>
</evidence>
<dbReference type="Pfam" id="PF16368">
    <property type="entry name" value="CEBP1_N"/>
    <property type="match status" value="1"/>
</dbReference>
<sequence>MQKDLLRLSSRLDSQDTSSPLTPPPSASPASTISRRWRTGSPWPGSDMLDQSDDTFSIEREARLHRQAAGTLVVLFNTLMLFKDWTKLIGQVRMESTRAALPKVMWLKDPFHPEDSREYYFKMSSRRMRCKDVQVIPWVISDSNYVRCPAQRLDPSKTVFVGALHGMLNAEALASIMNDLFGGVMYAGIDTDKHKYPIGSGRVTFNNQRSYLKAVCAAFVEIKTPKFTKKACFNYYCRSCWHWQHSMDILSNHRPLMRNQKNRDSS</sequence>
<dbReference type="PANTHER" id="PTHR12566:SF9">
    <property type="entry name" value="CYTOPLASMIC POLYADENYLATION ELEMENT-BINDING PROTEIN 1"/>
    <property type="match status" value="1"/>
</dbReference>
<gene>
    <name evidence="6" type="ORF">XENOCAPTIV_007576</name>
</gene>
<evidence type="ECO:0000256" key="1">
    <source>
        <dbReference type="ARBA" id="ARBA00022737"/>
    </source>
</evidence>
<name>A0ABV0S7L9_9TELE</name>
<dbReference type="InterPro" id="IPR032292">
    <property type="entry name" value="CEBP1_N"/>
</dbReference>
<organism evidence="6 7">
    <name type="scientific">Xenoophorus captivus</name>
    <dbReference type="NCBI Taxonomy" id="1517983"/>
    <lineage>
        <taxon>Eukaryota</taxon>
        <taxon>Metazoa</taxon>
        <taxon>Chordata</taxon>
        <taxon>Craniata</taxon>
        <taxon>Vertebrata</taxon>
        <taxon>Euteleostomi</taxon>
        <taxon>Actinopterygii</taxon>
        <taxon>Neopterygii</taxon>
        <taxon>Teleostei</taxon>
        <taxon>Neoteleostei</taxon>
        <taxon>Acanthomorphata</taxon>
        <taxon>Ovalentaria</taxon>
        <taxon>Atherinomorphae</taxon>
        <taxon>Cyprinodontiformes</taxon>
        <taxon>Goodeidae</taxon>
        <taxon>Xenoophorus</taxon>
    </lineage>
</organism>
<comment type="caution">
    <text evidence="6">The sequence shown here is derived from an EMBL/GenBank/DDBJ whole genome shotgun (WGS) entry which is preliminary data.</text>
</comment>
<dbReference type="Pfam" id="PF16366">
    <property type="entry name" value="CEBP_ZZ"/>
    <property type="match status" value="1"/>
</dbReference>
<dbReference type="CDD" id="cd12725">
    <property type="entry name" value="RRM2_CPEB1"/>
    <property type="match status" value="1"/>
</dbReference>
<reference evidence="6 7" key="1">
    <citation type="submission" date="2021-06" db="EMBL/GenBank/DDBJ databases">
        <authorList>
            <person name="Palmer J.M."/>
        </authorList>
    </citation>
    <scope>NUCLEOTIDE SEQUENCE [LARGE SCALE GENOMIC DNA]</scope>
    <source>
        <strain evidence="6 7">XC_2019</strain>
        <tissue evidence="6">Muscle</tissue>
    </source>
</reference>
<dbReference type="InterPro" id="IPR034819">
    <property type="entry name" value="CPEB"/>
</dbReference>
<feature type="compositionally biased region" description="Low complexity" evidence="3">
    <location>
        <begin position="7"/>
        <end position="20"/>
    </location>
</feature>
<dbReference type="Proteomes" id="UP001434883">
    <property type="component" value="Unassembled WGS sequence"/>
</dbReference>
<dbReference type="InterPro" id="IPR012677">
    <property type="entry name" value="Nucleotide-bd_a/b_plait_sf"/>
</dbReference>
<dbReference type="SUPFAM" id="SSF54928">
    <property type="entry name" value="RNA-binding domain, RBD"/>
    <property type="match status" value="1"/>
</dbReference>
<feature type="domain" description="Cytoplasmic polyadenylation element-binding protein ZZ" evidence="4">
    <location>
        <begin position="214"/>
        <end position="259"/>
    </location>
</feature>
<feature type="region of interest" description="Disordered" evidence="3">
    <location>
        <begin position="1"/>
        <end position="37"/>
    </location>
</feature>
<keyword evidence="7" id="KW-1185">Reference proteome</keyword>
<dbReference type="InterPro" id="IPR035979">
    <property type="entry name" value="RBD_domain_sf"/>
</dbReference>
<evidence type="ECO:0000259" key="4">
    <source>
        <dbReference type="Pfam" id="PF16366"/>
    </source>
</evidence>
<protein>
    <recommendedName>
        <fullName evidence="8">RRM domain-containing protein</fullName>
    </recommendedName>
</protein>
<dbReference type="InterPro" id="IPR032296">
    <property type="entry name" value="CEBP_ZZ"/>
</dbReference>
<dbReference type="EMBL" id="JAHRIN010069085">
    <property type="protein sequence ID" value="MEQ2215901.1"/>
    <property type="molecule type" value="Genomic_DNA"/>
</dbReference>
<proteinExistence type="predicted"/>
<dbReference type="PANTHER" id="PTHR12566">
    <property type="entry name" value="CYTOPLASMIC POLYADENYLATION ELEMENT BINDING PROTEIN CPEB"/>
    <property type="match status" value="1"/>
</dbReference>
<evidence type="ECO:0008006" key="8">
    <source>
        <dbReference type="Google" id="ProtNLM"/>
    </source>
</evidence>